<dbReference type="PANTHER" id="PTHR20977:SF0">
    <property type="entry name" value="AT13385P-RELATED"/>
    <property type="match status" value="1"/>
</dbReference>
<comment type="caution">
    <text evidence="1">The sequence shown here is derived from an EMBL/GenBank/DDBJ whole genome shotgun (WGS) entry which is preliminary data.</text>
</comment>
<dbReference type="OMA" id="KYQVTWN"/>
<dbReference type="EMBL" id="LSRL02000167">
    <property type="protein sequence ID" value="TDG43238.1"/>
    <property type="molecule type" value="Genomic_DNA"/>
</dbReference>
<dbReference type="InterPro" id="IPR006611">
    <property type="entry name" value="DUF1431_DROsp"/>
</dbReference>
<dbReference type="OrthoDB" id="7812215at2759"/>
<proteinExistence type="predicted"/>
<evidence type="ECO:0000313" key="2">
    <source>
        <dbReference type="Proteomes" id="UP000295192"/>
    </source>
</evidence>
<evidence type="ECO:0000313" key="1">
    <source>
        <dbReference type="EMBL" id="TDG43238.1"/>
    </source>
</evidence>
<keyword evidence="2" id="KW-1185">Reference proteome</keyword>
<dbReference type="AlphaFoldDB" id="A0A484B3D2"/>
<dbReference type="SMART" id="SM00689">
    <property type="entry name" value="DM6"/>
    <property type="match status" value="1"/>
</dbReference>
<accession>A0A484B3D2</accession>
<sequence>MLSLTKRCGVGKSANVARLAYCQLANQSLRHYSDDKCEEKPQESKCGLVLNEYTCGQKPTEPYVSKPATKQPPLVSMWKIEGCDQESCAMDLRYDMKYYSISDKLKRKYQVTWNECPRLLIKPKKVCLYEKMKRPKIERRPRSAMTGGTPQKPPETLDKAKSACVYIKSVCCKTGRRPPKCKAAFPSLGNCEKRKTPYPSYSECIRDPAIPLPPVECGCLNKVFTCDAWAILRRRVARGLTPHKLCGEA</sequence>
<gene>
    <name evidence="1" type="ORF">AWZ03_010332</name>
</gene>
<dbReference type="STRING" id="7232.A0A484B3D2"/>
<dbReference type="Proteomes" id="UP000295192">
    <property type="component" value="Unassembled WGS sequence"/>
</dbReference>
<reference evidence="1 2" key="1">
    <citation type="journal article" date="2019" name="J. Hered.">
        <title>An Improved Genome Assembly for Drosophila navojoa, the Basal Species in the mojavensis Cluster.</title>
        <authorList>
            <person name="Vanderlinde T."/>
            <person name="Dupim E.G."/>
            <person name="Nazario-Yepiz N.O."/>
            <person name="Carvalho A.B."/>
        </authorList>
    </citation>
    <scope>NUCLEOTIDE SEQUENCE [LARGE SCALE GENOMIC DNA]</scope>
    <source>
        <strain evidence="1">Navoj_Jal97</strain>
        <tissue evidence="1">Whole organism</tissue>
    </source>
</reference>
<dbReference type="Pfam" id="PF07248">
    <property type="entry name" value="DUF1431"/>
    <property type="match status" value="1"/>
</dbReference>
<dbReference type="PANTHER" id="PTHR20977">
    <property type="entry name" value="AT13385P-RELATED"/>
    <property type="match status" value="1"/>
</dbReference>
<organism evidence="1 2">
    <name type="scientific">Drosophila navojoa</name>
    <name type="common">Fruit fly</name>
    <dbReference type="NCBI Taxonomy" id="7232"/>
    <lineage>
        <taxon>Eukaryota</taxon>
        <taxon>Metazoa</taxon>
        <taxon>Ecdysozoa</taxon>
        <taxon>Arthropoda</taxon>
        <taxon>Hexapoda</taxon>
        <taxon>Insecta</taxon>
        <taxon>Pterygota</taxon>
        <taxon>Neoptera</taxon>
        <taxon>Endopterygota</taxon>
        <taxon>Diptera</taxon>
        <taxon>Brachycera</taxon>
        <taxon>Muscomorpha</taxon>
        <taxon>Ephydroidea</taxon>
        <taxon>Drosophilidae</taxon>
        <taxon>Drosophila</taxon>
    </lineage>
</organism>
<name>A0A484B3D2_DRONA</name>
<protein>
    <submittedName>
        <fullName evidence="1">Uncharacterized protein</fullName>
    </submittedName>
</protein>